<dbReference type="InterPro" id="IPR036940">
    <property type="entry name" value="PI3/4_kinase_cat_sf"/>
</dbReference>
<keyword evidence="9" id="KW-1185">Reference proteome</keyword>
<name>L2GLA8_VITCO</name>
<evidence type="ECO:0000256" key="1">
    <source>
        <dbReference type="ARBA" id="ARBA00004123"/>
    </source>
</evidence>
<dbReference type="GO" id="GO:0005694">
    <property type="term" value="C:chromosome"/>
    <property type="evidence" value="ECO:0007669"/>
    <property type="project" value="TreeGrafter"/>
</dbReference>
<keyword evidence="8" id="KW-0808">Transferase</keyword>
<dbReference type="Gene3D" id="1.10.1070.11">
    <property type="entry name" value="Phosphatidylinositol 3-/4-kinase, catalytic domain"/>
    <property type="match status" value="1"/>
</dbReference>
<dbReference type="HOGENOM" id="CLU_264104_0_0_1"/>
<reference evidence="9" key="1">
    <citation type="submission" date="2011-05" db="EMBL/GenBank/DDBJ databases">
        <title>The genome sequence of Vittaforma corneae strain ATCC 50505.</title>
        <authorList>
            <consortium name="The Broad Institute Genome Sequencing Platform"/>
            <person name="Cuomo C."/>
            <person name="Didier E."/>
            <person name="Bowers L."/>
            <person name="Young S.K."/>
            <person name="Zeng Q."/>
            <person name="Gargeya S."/>
            <person name="Fitzgerald M."/>
            <person name="Haas B."/>
            <person name="Abouelleil A."/>
            <person name="Alvarado L."/>
            <person name="Arachchi H.M."/>
            <person name="Berlin A."/>
            <person name="Chapman S.B."/>
            <person name="Gearin G."/>
            <person name="Goldberg J."/>
            <person name="Griggs A."/>
            <person name="Gujja S."/>
            <person name="Hansen M."/>
            <person name="Heiman D."/>
            <person name="Howarth C."/>
            <person name="Larimer J."/>
            <person name="Lui A."/>
            <person name="MacDonald P.J.P."/>
            <person name="McCowen C."/>
            <person name="Montmayeur A."/>
            <person name="Murphy C."/>
            <person name="Neiman D."/>
            <person name="Pearson M."/>
            <person name="Priest M."/>
            <person name="Roberts A."/>
            <person name="Saif S."/>
            <person name="Shea T."/>
            <person name="Sisk P."/>
            <person name="Stolte C."/>
            <person name="Sykes S."/>
            <person name="Wortman J."/>
            <person name="Nusbaum C."/>
            <person name="Birren B."/>
        </authorList>
    </citation>
    <scope>NUCLEOTIDE SEQUENCE [LARGE SCALE GENOMIC DNA]</scope>
    <source>
        <strain evidence="9">ATCC 50505</strain>
    </source>
</reference>
<dbReference type="GO" id="GO:0000077">
    <property type="term" value="P:DNA damage checkpoint signaling"/>
    <property type="evidence" value="ECO:0007669"/>
    <property type="project" value="TreeGrafter"/>
</dbReference>
<proteinExistence type="predicted"/>
<keyword evidence="8" id="KW-0418">Kinase</keyword>
<evidence type="ECO:0000256" key="3">
    <source>
        <dbReference type="ARBA" id="ARBA00022763"/>
    </source>
</evidence>
<dbReference type="InParanoid" id="L2GLA8"/>
<dbReference type="SUPFAM" id="SSF56112">
    <property type="entry name" value="Protein kinase-like (PK-like)"/>
    <property type="match status" value="1"/>
</dbReference>
<dbReference type="Gene3D" id="3.30.1010.10">
    <property type="entry name" value="Phosphatidylinositol 3-kinase Catalytic Subunit, Chain A, domain 4"/>
    <property type="match status" value="1"/>
</dbReference>
<dbReference type="Pfam" id="PF02260">
    <property type="entry name" value="FATC"/>
    <property type="match status" value="1"/>
</dbReference>
<dbReference type="CDD" id="cd00892">
    <property type="entry name" value="PIKKc_ATR"/>
    <property type="match status" value="1"/>
</dbReference>
<dbReference type="OrthoDB" id="381190at2759"/>
<feature type="region of interest" description="Disordered" evidence="5">
    <location>
        <begin position="53"/>
        <end position="75"/>
    </location>
</feature>
<dbReference type="EMBL" id="JH370141">
    <property type="protein sequence ID" value="ELA41621.1"/>
    <property type="molecule type" value="Genomic_DNA"/>
</dbReference>
<dbReference type="Pfam" id="PF00454">
    <property type="entry name" value="PI3_PI4_kinase"/>
    <property type="match status" value="1"/>
</dbReference>
<evidence type="ECO:0000259" key="6">
    <source>
        <dbReference type="PROSITE" id="PS50290"/>
    </source>
</evidence>
<accession>L2GLA8</accession>
<evidence type="ECO:0000259" key="7">
    <source>
        <dbReference type="PROSITE" id="PS51190"/>
    </source>
</evidence>
<dbReference type="InterPro" id="IPR011009">
    <property type="entry name" value="Kinase-like_dom_sf"/>
</dbReference>
<dbReference type="PROSITE" id="PS50290">
    <property type="entry name" value="PI3_4_KINASE_3"/>
    <property type="match status" value="1"/>
</dbReference>
<organism evidence="8 9">
    <name type="scientific">Vittaforma corneae (strain ATCC 50505)</name>
    <name type="common">Microsporidian parasite</name>
    <name type="synonym">Nosema corneum</name>
    <dbReference type="NCBI Taxonomy" id="993615"/>
    <lineage>
        <taxon>Eukaryota</taxon>
        <taxon>Fungi</taxon>
        <taxon>Fungi incertae sedis</taxon>
        <taxon>Microsporidia</taxon>
        <taxon>Nosematidae</taxon>
        <taxon>Vittaforma</taxon>
    </lineage>
</organism>
<dbReference type="GO" id="GO:0005634">
    <property type="term" value="C:nucleus"/>
    <property type="evidence" value="ECO:0007669"/>
    <property type="project" value="UniProtKB-SubCell"/>
</dbReference>
<feature type="domain" description="FATC" evidence="7">
    <location>
        <begin position="1237"/>
        <end position="1269"/>
    </location>
</feature>
<dbReference type="VEuPathDB" id="MicrosporidiaDB:VICG_01369"/>
<dbReference type="PANTHER" id="PTHR11139:SF69">
    <property type="entry name" value="SERINE_THREONINE-PROTEIN KINASE ATR"/>
    <property type="match status" value="1"/>
</dbReference>
<dbReference type="GO" id="GO:0006281">
    <property type="term" value="P:DNA repair"/>
    <property type="evidence" value="ECO:0007669"/>
    <property type="project" value="TreeGrafter"/>
</dbReference>
<keyword evidence="4" id="KW-0539">Nucleus</keyword>
<dbReference type="GO" id="GO:0000723">
    <property type="term" value="P:telomere maintenance"/>
    <property type="evidence" value="ECO:0007669"/>
    <property type="project" value="TreeGrafter"/>
</dbReference>
<dbReference type="STRING" id="993615.L2GLA8"/>
<dbReference type="InterPro" id="IPR000403">
    <property type="entry name" value="PI3/4_kinase_cat_dom"/>
</dbReference>
<dbReference type="InterPro" id="IPR003152">
    <property type="entry name" value="FATC_dom"/>
</dbReference>
<dbReference type="InterPro" id="IPR050517">
    <property type="entry name" value="DDR_Repair_Kinase"/>
</dbReference>
<dbReference type="SMART" id="SM00146">
    <property type="entry name" value="PI3Kc"/>
    <property type="match status" value="1"/>
</dbReference>
<evidence type="ECO:0000313" key="9">
    <source>
        <dbReference type="Proteomes" id="UP000011082"/>
    </source>
</evidence>
<evidence type="ECO:0000256" key="2">
    <source>
        <dbReference type="ARBA" id="ARBA00022527"/>
    </source>
</evidence>
<keyword evidence="3" id="KW-0227">DNA damage</keyword>
<evidence type="ECO:0000313" key="8">
    <source>
        <dbReference type="EMBL" id="ELA41621.1"/>
    </source>
</evidence>
<dbReference type="RefSeq" id="XP_007604815.1">
    <property type="nucleotide sequence ID" value="XM_007604753.1"/>
</dbReference>
<dbReference type="GeneID" id="19882080"/>
<evidence type="ECO:0000256" key="5">
    <source>
        <dbReference type="SAM" id="MobiDB-lite"/>
    </source>
</evidence>
<keyword evidence="2" id="KW-0723">Serine/threonine-protein kinase</keyword>
<dbReference type="PROSITE" id="PS51190">
    <property type="entry name" value="FATC"/>
    <property type="match status" value="1"/>
</dbReference>
<dbReference type="AlphaFoldDB" id="L2GLA8"/>
<protein>
    <submittedName>
        <fullName evidence="8">Atypical/PIKK/ATR protein kinase</fullName>
    </submittedName>
</protein>
<dbReference type="Proteomes" id="UP000011082">
    <property type="component" value="Unassembled WGS sequence"/>
</dbReference>
<dbReference type="SMART" id="SM01343">
    <property type="entry name" value="FATC"/>
    <property type="match status" value="1"/>
</dbReference>
<evidence type="ECO:0000256" key="4">
    <source>
        <dbReference type="ARBA" id="ARBA00023242"/>
    </source>
</evidence>
<dbReference type="PANTHER" id="PTHR11139">
    <property type="entry name" value="ATAXIA TELANGIECTASIA MUTATED ATM -RELATED"/>
    <property type="match status" value="1"/>
</dbReference>
<dbReference type="GO" id="GO:0004674">
    <property type="term" value="F:protein serine/threonine kinase activity"/>
    <property type="evidence" value="ECO:0007669"/>
    <property type="project" value="UniProtKB-KW"/>
</dbReference>
<feature type="domain" description="PI3K/PI4K catalytic" evidence="6">
    <location>
        <begin position="965"/>
        <end position="1257"/>
    </location>
</feature>
<sequence>MSPYLIDPFEKIEDIPYIPNLEVKIYEMLARYFSDEKRPFRYNVCPFDTTQKDGANNSQINEQGNKNKHCKNSNANHDQLTTININTGLNNGLLALYNSIKDHTPQYTTPKEQVSQSLFISDHVFIEKFLFFYEKSKIFRNLVHSLKPSSLPIHTKALFGDIKYSYTNYDTIKQNSAISFSDVSDISKSILEKFLLKINYERQDLFAFTIQEFLKSIKGGFDPETENFIQQFRHTKFEYKFTLKPAKEMDLSSYRSFLESVFSILYSKTKKFQFMKYLVLFDDCTLEFSCLCLIKIVLHGTCDINDDIADKNDICDLFNDIDTSNPDILRFLLEINTFIGKPVVSRKSYLDYALKARDYYSLIYCLEDKETDIELLQIAYYMINDTVRVKGFNTNAPLYTSSQFTGVQNSEYSTLNLFFDLILGKNYKAAQQCLEDLSANTNITHSTPNSVRSFDKLLTNFGSFSISPRDVFISKILREILECNESEEVENILLGKDPDIVIHILKDLELLINMSKIGDSLTNSSFSGIKLCNEDSHSGNMSANGNGNNSTIVDTVRLIEKRRKISKNPDLLLKVHKYLESKIHCKEFSRSVDLELIKYLMKKKEFQKAEEEIARIVLKKEYSVLYDHSLIKIEQKHQNEAKELLRRMRLQCPEDSIDYFKATVKLCEIGQSKGMFEEGISDLERILNDKINGCDNNDSNGIDAVNDISKINGNTNGNITFINTAIANGIAPNNSANKKKRGNASIINLAYDKLKADNTNIRNNASINMQNLSEYLGHIQRLYFLTAKYFEKHDALVSIKYYFKSFTSNHEAIPRFFHLIANIPRTHMKIVGEMIETIKKEYLSNLIPFYNQISTKLSLETDTVKFYKEIVSTMLEKYPYQTHWNTLFLFNSKKTEVSKVLVEIIENLSLERRKLFMDIKNCSEKFASIARHNGTKLCMEKFPDIRSLFPAKINVPGQLTEINNIKNDIVVFRSLQMPKKITLVGEDGREYPMIVKFKDDLRKDSRFMDLDNLLNKLFISDEYYIRKYNVIPFNHESGIIEFVPNLYNLKEIVHTYHEITHETVQKFLRTKMIGTNNMASLMERFKPVYNRYLKETYTDPYQFYRCRESYIRTYAIMNIVGWFMGLGDRHSENIHFDRMTGDTVHVDLNCIFDKAKSLEIPEKVPFRLTQNIIDGFGVLKLEGTYKHTLKYTLEVLRNNRDVIQANLLSFVFDPLFEWARRKTEPVKIIDGMNKKLDFEDVDFKVEELIGEATDINNLGSMYIGWMAFI</sequence>
<gene>
    <name evidence="8" type="ORF">VICG_01369</name>
</gene>
<comment type="subcellular location">
    <subcellularLocation>
        <location evidence="1">Nucleus</location>
    </subcellularLocation>
</comment>
<feature type="compositionally biased region" description="Polar residues" evidence="5">
    <location>
        <begin position="53"/>
        <end position="64"/>
    </location>
</feature>